<dbReference type="SUPFAM" id="SSF56349">
    <property type="entry name" value="DNA breaking-rejoining enzymes"/>
    <property type="match status" value="1"/>
</dbReference>
<organism evidence="3 4">
    <name type="scientific">Marininema mesophilum</name>
    <dbReference type="NCBI Taxonomy" id="1048340"/>
    <lineage>
        <taxon>Bacteria</taxon>
        <taxon>Bacillati</taxon>
        <taxon>Bacillota</taxon>
        <taxon>Bacilli</taxon>
        <taxon>Bacillales</taxon>
        <taxon>Thermoactinomycetaceae</taxon>
        <taxon>Marininema</taxon>
    </lineage>
</organism>
<dbReference type="InterPro" id="IPR002104">
    <property type="entry name" value="Integrase_catalytic"/>
</dbReference>
<dbReference type="GO" id="GO:0003677">
    <property type="term" value="F:DNA binding"/>
    <property type="evidence" value="ECO:0007669"/>
    <property type="project" value="InterPro"/>
</dbReference>
<dbReference type="InterPro" id="IPR050090">
    <property type="entry name" value="Tyrosine_recombinase_XerCD"/>
</dbReference>
<accession>A0A1H2T5F5</accession>
<dbReference type="EMBL" id="FNNQ01000003">
    <property type="protein sequence ID" value="SDW38464.1"/>
    <property type="molecule type" value="Genomic_DNA"/>
</dbReference>
<dbReference type="OrthoDB" id="9788852at2"/>
<dbReference type="CDD" id="cd01192">
    <property type="entry name" value="INT_C_like_3"/>
    <property type="match status" value="1"/>
</dbReference>
<dbReference type="RefSeq" id="WP_091736353.1">
    <property type="nucleotide sequence ID" value="NZ_FNNQ01000003.1"/>
</dbReference>
<dbReference type="PANTHER" id="PTHR30349:SF82">
    <property type="entry name" value="INTEGRASE_RECOMBINASE YOEC-RELATED"/>
    <property type="match status" value="1"/>
</dbReference>
<evidence type="ECO:0000313" key="4">
    <source>
        <dbReference type="Proteomes" id="UP000198534"/>
    </source>
</evidence>
<feature type="domain" description="Tyr recombinase" evidence="2">
    <location>
        <begin position="2"/>
        <end position="186"/>
    </location>
</feature>
<dbReference type="Pfam" id="PF00589">
    <property type="entry name" value="Phage_integrase"/>
    <property type="match status" value="1"/>
</dbReference>
<dbReference type="InterPro" id="IPR013762">
    <property type="entry name" value="Integrase-like_cat_sf"/>
</dbReference>
<dbReference type="AlphaFoldDB" id="A0A1H2T5F5"/>
<sequence length="190" mass="21506">MEFVQPIRDPKQIQAIKKILLAQSARDHLLFVLGINCGLRISDILQLRIGDVITDRGKPKPYYELREQKTKKGRRFPFGKNVLKAIELYIDEVGGSQNSDSYLFKSRQGAQPITRQRAHQIINSAARSIGIKEKIGTHSLRKSFGYHAYKSGVDISLLQSIFNHSAPSVTLRYIGITQDDMDDVILNLNL</sequence>
<dbReference type="STRING" id="1048340.SAMN05444487_10317"/>
<dbReference type="Proteomes" id="UP000198534">
    <property type="component" value="Unassembled WGS sequence"/>
</dbReference>
<gene>
    <name evidence="3" type="ORF">SAMN05444487_10317</name>
</gene>
<keyword evidence="4" id="KW-1185">Reference proteome</keyword>
<dbReference type="InterPro" id="IPR011010">
    <property type="entry name" value="DNA_brk_join_enz"/>
</dbReference>
<proteinExistence type="predicted"/>
<protein>
    <submittedName>
        <fullName evidence="3">Phage integrase family protein</fullName>
    </submittedName>
</protein>
<dbReference type="GO" id="GO:0006310">
    <property type="term" value="P:DNA recombination"/>
    <property type="evidence" value="ECO:0007669"/>
    <property type="project" value="UniProtKB-KW"/>
</dbReference>
<reference evidence="3 4" key="1">
    <citation type="submission" date="2016-10" db="EMBL/GenBank/DDBJ databases">
        <authorList>
            <person name="de Groot N.N."/>
        </authorList>
    </citation>
    <scope>NUCLEOTIDE SEQUENCE [LARGE SCALE GENOMIC DNA]</scope>
    <source>
        <strain evidence="3 4">DSM 45610</strain>
    </source>
</reference>
<dbReference type="GO" id="GO:0015074">
    <property type="term" value="P:DNA integration"/>
    <property type="evidence" value="ECO:0007669"/>
    <property type="project" value="InterPro"/>
</dbReference>
<dbReference type="Gene3D" id="1.10.443.10">
    <property type="entry name" value="Intergrase catalytic core"/>
    <property type="match status" value="1"/>
</dbReference>
<evidence type="ECO:0000256" key="1">
    <source>
        <dbReference type="ARBA" id="ARBA00023172"/>
    </source>
</evidence>
<dbReference type="PROSITE" id="PS51898">
    <property type="entry name" value="TYR_RECOMBINASE"/>
    <property type="match status" value="1"/>
</dbReference>
<dbReference type="PANTHER" id="PTHR30349">
    <property type="entry name" value="PHAGE INTEGRASE-RELATED"/>
    <property type="match status" value="1"/>
</dbReference>
<evidence type="ECO:0000259" key="2">
    <source>
        <dbReference type="PROSITE" id="PS51898"/>
    </source>
</evidence>
<name>A0A1H2T5F5_9BACL</name>
<evidence type="ECO:0000313" key="3">
    <source>
        <dbReference type="EMBL" id="SDW38464.1"/>
    </source>
</evidence>
<keyword evidence="1" id="KW-0233">DNA recombination</keyword>